<sequence length="37" mass="4090">GRPEARGLDRRGERSAERPLRGVQRRPRRPVGAAGPV</sequence>
<feature type="non-terminal residue" evidence="2">
    <location>
        <position position="37"/>
    </location>
</feature>
<feature type="region of interest" description="Disordered" evidence="1">
    <location>
        <begin position="1"/>
        <end position="37"/>
    </location>
</feature>
<feature type="non-terminal residue" evidence="2">
    <location>
        <position position="1"/>
    </location>
</feature>
<gene>
    <name evidence="2" type="ORF">AVDCRST_MAG53-519</name>
</gene>
<feature type="compositionally biased region" description="Basic and acidic residues" evidence="1">
    <location>
        <begin position="1"/>
        <end position="20"/>
    </location>
</feature>
<evidence type="ECO:0000313" key="2">
    <source>
        <dbReference type="EMBL" id="CAA9479895.1"/>
    </source>
</evidence>
<name>A0A6J4RXH6_9ACTN</name>
<evidence type="ECO:0000256" key="1">
    <source>
        <dbReference type="SAM" id="MobiDB-lite"/>
    </source>
</evidence>
<reference evidence="2" key="1">
    <citation type="submission" date="2020-02" db="EMBL/GenBank/DDBJ databases">
        <authorList>
            <person name="Meier V. D."/>
        </authorList>
    </citation>
    <scope>NUCLEOTIDE SEQUENCE</scope>
    <source>
        <strain evidence="2">AVDCRST_MAG53</strain>
    </source>
</reference>
<organism evidence="2">
    <name type="scientific">uncultured Solirubrobacteraceae bacterium</name>
    <dbReference type="NCBI Taxonomy" id="1162706"/>
    <lineage>
        <taxon>Bacteria</taxon>
        <taxon>Bacillati</taxon>
        <taxon>Actinomycetota</taxon>
        <taxon>Thermoleophilia</taxon>
        <taxon>Solirubrobacterales</taxon>
        <taxon>Solirubrobacteraceae</taxon>
        <taxon>environmental samples</taxon>
    </lineage>
</organism>
<proteinExistence type="predicted"/>
<dbReference type="EMBL" id="CADCVR010000021">
    <property type="protein sequence ID" value="CAA9479895.1"/>
    <property type="molecule type" value="Genomic_DNA"/>
</dbReference>
<protein>
    <submittedName>
        <fullName evidence="2">Uncharacterized protein</fullName>
    </submittedName>
</protein>
<accession>A0A6J4RXH6</accession>
<dbReference type="AlphaFoldDB" id="A0A6J4RXH6"/>